<evidence type="ECO:0000259" key="7">
    <source>
        <dbReference type="PROSITE" id="PS50112"/>
    </source>
</evidence>
<evidence type="ECO:0000256" key="4">
    <source>
        <dbReference type="ARBA" id="ARBA00022679"/>
    </source>
</evidence>
<keyword evidence="6" id="KW-1133">Transmembrane helix</keyword>
<dbReference type="InterPro" id="IPR003660">
    <property type="entry name" value="HAMP_dom"/>
</dbReference>
<dbReference type="InterPro" id="IPR052162">
    <property type="entry name" value="Sensor_kinase/Photoreceptor"/>
</dbReference>
<dbReference type="Pfam" id="PF13426">
    <property type="entry name" value="PAS_9"/>
    <property type="match status" value="1"/>
</dbReference>
<dbReference type="PANTHER" id="PTHR43304:SF1">
    <property type="entry name" value="PAC DOMAIN-CONTAINING PROTEIN"/>
    <property type="match status" value="1"/>
</dbReference>
<dbReference type="Gene3D" id="6.10.340.10">
    <property type="match status" value="1"/>
</dbReference>
<evidence type="ECO:0000256" key="5">
    <source>
        <dbReference type="ARBA" id="ARBA00022777"/>
    </source>
</evidence>
<dbReference type="SMART" id="SM00304">
    <property type="entry name" value="HAMP"/>
    <property type="match status" value="1"/>
</dbReference>
<feature type="domain" description="PAC" evidence="8">
    <location>
        <begin position="543"/>
        <end position="593"/>
    </location>
</feature>
<gene>
    <name evidence="10" type="ORF">NDI38_22000</name>
</gene>
<name>A0ABV0KPZ6_9CYAN</name>
<dbReference type="InterPro" id="IPR013655">
    <property type="entry name" value="PAS_fold_3"/>
</dbReference>
<dbReference type="SMART" id="SM00086">
    <property type="entry name" value="PAC"/>
    <property type="match status" value="2"/>
</dbReference>
<dbReference type="PROSITE" id="PS50885">
    <property type="entry name" value="HAMP"/>
    <property type="match status" value="1"/>
</dbReference>
<comment type="catalytic activity">
    <reaction evidence="1">
        <text>ATP + protein L-histidine = ADP + protein N-phospho-L-histidine.</text>
        <dbReference type="EC" id="2.7.13.3"/>
    </reaction>
</comment>
<feature type="domain" description="PAS" evidence="7">
    <location>
        <begin position="594"/>
        <end position="664"/>
    </location>
</feature>
<dbReference type="Pfam" id="PF08447">
    <property type="entry name" value="PAS_3"/>
    <property type="match status" value="1"/>
</dbReference>
<keyword evidence="6" id="KW-0472">Membrane</keyword>
<dbReference type="SUPFAM" id="SSF158472">
    <property type="entry name" value="HAMP domain-like"/>
    <property type="match status" value="1"/>
</dbReference>
<dbReference type="EC" id="2.7.13.3" evidence="2"/>
<dbReference type="EMBL" id="JAMPLM010000027">
    <property type="protein sequence ID" value="MEP1061108.1"/>
    <property type="molecule type" value="Genomic_DNA"/>
</dbReference>
<evidence type="ECO:0000256" key="1">
    <source>
        <dbReference type="ARBA" id="ARBA00000085"/>
    </source>
</evidence>
<dbReference type="InterPro" id="IPR035965">
    <property type="entry name" value="PAS-like_dom_sf"/>
</dbReference>
<protein>
    <recommendedName>
        <fullName evidence="2">histidine kinase</fullName>
        <ecNumber evidence="2">2.7.13.3</ecNumber>
    </recommendedName>
</protein>
<keyword evidence="4" id="KW-0808">Transferase</keyword>
<feature type="transmembrane region" description="Helical" evidence="6">
    <location>
        <begin position="26"/>
        <end position="50"/>
    </location>
</feature>
<evidence type="ECO:0000256" key="2">
    <source>
        <dbReference type="ARBA" id="ARBA00012438"/>
    </source>
</evidence>
<dbReference type="Pfam" id="PF00672">
    <property type="entry name" value="HAMP"/>
    <property type="match status" value="1"/>
</dbReference>
<keyword evidence="6" id="KW-0812">Transmembrane</keyword>
<feature type="domain" description="PAS" evidence="7">
    <location>
        <begin position="469"/>
        <end position="518"/>
    </location>
</feature>
<feature type="transmembrane region" description="Helical" evidence="6">
    <location>
        <begin position="386"/>
        <end position="410"/>
    </location>
</feature>
<dbReference type="RefSeq" id="WP_190449174.1">
    <property type="nucleotide sequence ID" value="NZ_JAMPLM010000027.1"/>
</dbReference>
<dbReference type="InterPro" id="IPR000700">
    <property type="entry name" value="PAS-assoc_C"/>
</dbReference>
<dbReference type="InterPro" id="IPR000014">
    <property type="entry name" value="PAS"/>
</dbReference>
<evidence type="ECO:0000256" key="3">
    <source>
        <dbReference type="ARBA" id="ARBA00022553"/>
    </source>
</evidence>
<dbReference type="PROSITE" id="PS50112">
    <property type="entry name" value="PAS"/>
    <property type="match status" value="2"/>
</dbReference>
<evidence type="ECO:0000256" key="6">
    <source>
        <dbReference type="SAM" id="Phobius"/>
    </source>
</evidence>
<comment type="caution">
    <text evidence="10">The sequence shown here is derived from an EMBL/GenBank/DDBJ whole genome shotgun (WGS) entry which is preliminary data.</text>
</comment>
<organism evidence="10 11">
    <name type="scientific">Stenomitos frigidus AS-A4</name>
    <dbReference type="NCBI Taxonomy" id="2933935"/>
    <lineage>
        <taxon>Bacteria</taxon>
        <taxon>Bacillati</taxon>
        <taxon>Cyanobacteriota</taxon>
        <taxon>Cyanophyceae</taxon>
        <taxon>Leptolyngbyales</taxon>
        <taxon>Leptolyngbyaceae</taxon>
        <taxon>Stenomitos</taxon>
    </lineage>
</organism>
<feature type="domain" description="HAMP" evidence="9">
    <location>
        <begin position="407"/>
        <end position="460"/>
    </location>
</feature>
<evidence type="ECO:0000313" key="11">
    <source>
        <dbReference type="Proteomes" id="UP001476950"/>
    </source>
</evidence>
<dbReference type="InterPro" id="IPR001610">
    <property type="entry name" value="PAC"/>
</dbReference>
<evidence type="ECO:0000313" key="10">
    <source>
        <dbReference type="EMBL" id="MEP1061108.1"/>
    </source>
</evidence>
<keyword evidence="5" id="KW-0418">Kinase</keyword>
<dbReference type="NCBIfam" id="TIGR00229">
    <property type="entry name" value="sensory_box"/>
    <property type="match status" value="2"/>
</dbReference>
<evidence type="ECO:0000259" key="8">
    <source>
        <dbReference type="PROSITE" id="PS50113"/>
    </source>
</evidence>
<dbReference type="SUPFAM" id="SSF55785">
    <property type="entry name" value="PYP-like sensor domain (PAS domain)"/>
    <property type="match status" value="2"/>
</dbReference>
<reference evidence="10 11" key="1">
    <citation type="submission" date="2022-04" db="EMBL/GenBank/DDBJ databases">
        <title>Positive selection, recombination, and allopatry shape intraspecific diversity of widespread and dominant cyanobacteria.</title>
        <authorList>
            <person name="Wei J."/>
            <person name="Shu W."/>
            <person name="Hu C."/>
        </authorList>
    </citation>
    <scope>NUCLEOTIDE SEQUENCE [LARGE SCALE GENOMIC DNA]</scope>
    <source>
        <strain evidence="10 11">AS-A4</strain>
    </source>
</reference>
<dbReference type="SMART" id="SM00091">
    <property type="entry name" value="PAS"/>
    <property type="match status" value="2"/>
</dbReference>
<keyword evidence="11" id="KW-1185">Reference proteome</keyword>
<dbReference type="CDD" id="cd06225">
    <property type="entry name" value="HAMP"/>
    <property type="match status" value="1"/>
</dbReference>
<keyword evidence="3" id="KW-0597">Phosphoprotein</keyword>
<accession>A0ABV0KPZ6</accession>
<dbReference type="CDD" id="cd00130">
    <property type="entry name" value="PAS"/>
    <property type="match status" value="2"/>
</dbReference>
<proteinExistence type="predicted"/>
<dbReference type="PROSITE" id="PS50113">
    <property type="entry name" value="PAC"/>
    <property type="match status" value="1"/>
</dbReference>
<dbReference type="PANTHER" id="PTHR43304">
    <property type="entry name" value="PHYTOCHROME-LIKE PROTEIN CPH1"/>
    <property type="match status" value="1"/>
</dbReference>
<dbReference type="Proteomes" id="UP001476950">
    <property type="component" value="Unassembled WGS sequence"/>
</dbReference>
<dbReference type="Gene3D" id="3.30.450.20">
    <property type="entry name" value="PAS domain"/>
    <property type="match status" value="3"/>
</dbReference>
<sequence length="713" mass="80633">MCRLSGTTLRYPPFFPLPRFDGKAPLLAVLVVPFVLQVIAAVGLTGYLSYCNGQQVISNLAGQLASGVGDRVEQRLSQHLQTPAEVTRNNAAIMQFELLDVNDRPILERYFKHQLKIFADVNSVALVDARNNFLAVVKRSGDLIALPASKTASHDELNRPSIESAETFLLPELGSFDDLERQATESWFLAAKSAKKPLWRLSVRLTAAEEPSLTAMHLQPLYDRANRFQGVLAASASLSDLSRVLQHLKIAETDRVFIIESNGLMVANSDDNQPFRRFLREKKRSELTPVDVLPATVAPPSVVAYRRLNAVSSHDFLTQQAASSVVERFKSFDRIQSRQQFRLDVDRQRYFVYVEPIGRDQNLNWLAVVVLSEADFAEAISANNRLTLWLCIGTLITATLLGWLTSSWIARPILRLSRASRELALGEWHYPVEDDSRVAELEVLVHSFNQMAVHLQKSLDQVKIALQESEAKFTKVFRASPDAITIALLSARRYIDVNDRFLEFTGYTREEVIGQSAVSLNLPANPAQVDRFEQLLRTHHRVRDVEIDYRNKQGQLRTVLVSSDIIELEGQTCLLSIYRDITERKQAEAALFESEQRFRSAFDTTAVAMSLAAPDGRFLQVNASFCKMLGYSEAELLTLTFQEITDPDDLDATMASVQRLLAGEISYHHLKKRYLHKDGRRIWCLLSVSLVRGRKQQPLYLVAQMQVMTYPYY</sequence>
<evidence type="ECO:0000259" key="9">
    <source>
        <dbReference type="PROSITE" id="PS50885"/>
    </source>
</evidence>